<protein>
    <recommendedName>
        <fullName evidence="6">Type I restriction modification DNA specificity domain-containing protein</fullName>
    </recommendedName>
</protein>
<dbReference type="Gene3D" id="3.90.220.20">
    <property type="entry name" value="DNA methylase specificity domains"/>
    <property type="match status" value="1"/>
</dbReference>
<keyword evidence="2" id="KW-0680">Restriction system</keyword>
<dbReference type="InterPro" id="IPR000055">
    <property type="entry name" value="Restrct_endonuc_typeI_TRD"/>
</dbReference>
<feature type="compositionally biased region" description="Basic residues" evidence="5">
    <location>
        <begin position="238"/>
        <end position="247"/>
    </location>
</feature>
<evidence type="ECO:0000256" key="3">
    <source>
        <dbReference type="ARBA" id="ARBA00023125"/>
    </source>
</evidence>
<comment type="similarity">
    <text evidence="1">Belongs to the type-I restriction system S methylase family.</text>
</comment>
<dbReference type="CDD" id="cd17253">
    <property type="entry name" value="RMtype1_S_Eco933I-TRD2-CR2_like"/>
    <property type="match status" value="1"/>
</dbReference>
<keyword evidence="3" id="KW-0238">DNA-binding</keyword>
<dbReference type="SUPFAM" id="SSF116734">
    <property type="entry name" value="DNA methylase specificity domain"/>
    <property type="match status" value="1"/>
</dbReference>
<dbReference type="EMBL" id="BAAAUX010000007">
    <property type="protein sequence ID" value="GAA2782488.1"/>
    <property type="molecule type" value="Genomic_DNA"/>
</dbReference>
<dbReference type="RefSeq" id="WP_344678776.1">
    <property type="nucleotide sequence ID" value="NZ_BAAAUX010000007.1"/>
</dbReference>
<evidence type="ECO:0000313" key="8">
    <source>
        <dbReference type="Proteomes" id="UP001500979"/>
    </source>
</evidence>
<evidence type="ECO:0000256" key="5">
    <source>
        <dbReference type="SAM" id="MobiDB-lite"/>
    </source>
</evidence>
<keyword evidence="8" id="KW-1185">Reference proteome</keyword>
<reference evidence="7 8" key="1">
    <citation type="journal article" date="2019" name="Int. J. Syst. Evol. Microbiol.">
        <title>The Global Catalogue of Microorganisms (GCM) 10K type strain sequencing project: providing services to taxonomists for standard genome sequencing and annotation.</title>
        <authorList>
            <consortium name="The Broad Institute Genomics Platform"/>
            <consortium name="The Broad Institute Genome Sequencing Center for Infectious Disease"/>
            <person name="Wu L."/>
            <person name="Ma J."/>
        </authorList>
    </citation>
    <scope>NUCLEOTIDE SEQUENCE [LARGE SCALE GENOMIC DNA]</scope>
    <source>
        <strain evidence="7 8">JCM 9383</strain>
    </source>
</reference>
<name>A0ABN3V883_9PSEU</name>
<dbReference type="InterPro" id="IPR051212">
    <property type="entry name" value="Type-I_RE_S_subunit"/>
</dbReference>
<comment type="caution">
    <text evidence="7">The sequence shown here is derived from an EMBL/GenBank/DDBJ whole genome shotgun (WGS) entry which is preliminary data.</text>
</comment>
<feature type="domain" description="Type I restriction modification DNA specificity" evidence="6">
    <location>
        <begin position="5"/>
        <end position="174"/>
    </location>
</feature>
<dbReference type="Proteomes" id="UP001500979">
    <property type="component" value="Unassembled WGS sequence"/>
</dbReference>
<feature type="region of interest" description="Disordered" evidence="5">
    <location>
        <begin position="235"/>
        <end position="275"/>
    </location>
</feature>
<evidence type="ECO:0000256" key="4">
    <source>
        <dbReference type="ARBA" id="ARBA00038652"/>
    </source>
</evidence>
<evidence type="ECO:0000256" key="2">
    <source>
        <dbReference type="ARBA" id="ARBA00022747"/>
    </source>
</evidence>
<organism evidence="7 8">
    <name type="scientific">Saccharopolyspora taberi</name>
    <dbReference type="NCBI Taxonomy" id="60895"/>
    <lineage>
        <taxon>Bacteria</taxon>
        <taxon>Bacillati</taxon>
        <taxon>Actinomycetota</taxon>
        <taxon>Actinomycetes</taxon>
        <taxon>Pseudonocardiales</taxon>
        <taxon>Pseudonocardiaceae</taxon>
        <taxon>Saccharopolyspora</taxon>
    </lineage>
</organism>
<feature type="compositionally biased region" description="Basic and acidic residues" evidence="5">
    <location>
        <begin position="254"/>
        <end position="275"/>
    </location>
</feature>
<dbReference type="PANTHER" id="PTHR43140:SF1">
    <property type="entry name" value="TYPE I RESTRICTION ENZYME ECOKI SPECIFICITY SUBUNIT"/>
    <property type="match status" value="1"/>
</dbReference>
<accession>A0ABN3V883</accession>
<gene>
    <name evidence="7" type="ORF">GCM10010470_15610</name>
</gene>
<dbReference type="PANTHER" id="PTHR43140">
    <property type="entry name" value="TYPE-1 RESTRICTION ENZYME ECOKI SPECIFICITY PROTEIN"/>
    <property type="match status" value="1"/>
</dbReference>
<evidence type="ECO:0000259" key="6">
    <source>
        <dbReference type="Pfam" id="PF01420"/>
    </source>
</evidence>
<dbReference type="InterPro" id="IPR044946">
    <property type="entry name" value="Restrct_endonuc_typeI_TRD_sf"/>
</dbReference>
<evidence type="ECO:0000256" key="1">
    <source>
        <dbReference type="ARBA" id="ARBA00010923"/>
    </source>
</evidence>
<comment type="subunit">
    <text evidence="4">The methyltransferase is composed of M and S polypeptides.</text>
</comment>
<sequence length="275" mass="30487">MSDLPTGWEWTTLGEIAEVRLGRQRSPKNHNGSQMRPYLRAANVGWDGLKLDDVKEMNFTDDEAETYQLRSGDIVLSEASGSASEVGKPAMWNGEIDGCCFQNTLIRVRPSKEVDPRFLLLFLKGEALRGAFVEHSRGVGIHHLGAARLTEWHTPLPSLAEQRRIVASLEGYLSRVDAGIGILRKIGNLSGAEGRAEQLRRSLLRESFAGRLVEQDPTDEPASLLLERIRAERESASKVKRARKSRAKAAVPARESKTDRSLPEPNKQDALDLGL</sequence>
<proteinExistence type="inferred from homology"/>
<evidence type="ECO:0000313" key="7">
    <source>
        <dbReference type="EMBL" id="GAA2782488.1"/>
    </source>
</evidence>
<dbReference type="Pfam" id="PF01420">
    <property type="entry name" value="Methylase_S"/>
    <property type="match status" value="1"/>
</dbReference>